<evidence type="ECO:0000256" key="1">
    <source>
        <dbReference type="SAM" id="MobiDB-lite"/>
    </source>
</evidence>
<evidence type="ECO:0000313" key="2">
    <source>
        <dbReference type="EMBL" id="GFT59813.1"/>
    </source>
</evidence>
<sequence>MQSSYTMIFRPPEAQTTSPQQQLRSGQARIVNHRLPQPGVEENSLKVINLIISTGLDSRMITGFIASSPLLSLMVVPSHQVMWLASQRWCWAPALPNGYFHFFGQQPILTGRQSALFEILLWLPDV</sequence>
<accession>A0A8X6PA06</accession>
<dbReference type="Proteomes" id="UP000887013">
    <property type="component" value="Unassembled WGS sequence"/>
</dbReference>
<proteinExistence type="predicted"/>
<gene>
    <name evidence="2" type="ORF">NPIL_558451</name>
</gene>
<dbReference type="AlphaFoldDB" id="A0A8X6PA06"/>
<evidence type="ECO:0000313" key="3">
    <source>
        <dbReference type="Proteomes" id="UP000887013"/>
    </source>
</evidence>
<protein>
    <submittedName>
        <fullName evidence="2">Uncharacterized protein</fullName>
    </submittedName>
</protein>
<dbReference type="EMBL" id="BMAW01067444">
    <property type="protein sequence ID" value="GFT59813.1"/>
    <property type="molecule type" value="Genomic_DNA"/>
</dbReference>
<feature type="region of interest" description="Disordered" evidence="1">
    <location>
        <begin position="1"/>
        <end position="22"/>
    </location>
</feature>
<reference evidence="2" key="1">
    <citation type="submission" date="2020-08" db="EMBL/GenBank/DDBJ databases">
        <title>Multicomponent nature underlies the extraordinary mechanical properties of spider dragline silk.</title>
        <authorList>
            <person name="Kono N."/>
            <person name="Nakamura H."/>
            <person name="Mori M."/>
            <person name="Yoshida Y."/>
            <person name="Ohtoshi R."/>
            <person name="Malay A.D."/>
            <person name="Moran D.A.P."/>
            <person name="Tomita M."/>
            <person name="Numata K."/>
            <person name="Arakawa K."/>
        </authorList>
    </citation>
    <scope>NUCLEOTIDE SEQUENCE</scope>
</reference>
<keyword evidence="3" id="KW-1185">Reference proteome</keyword>
<organism evidence="2 3">
    <name type="scientific">Nephila pilipes</name>
    <name type="common">Giant wood spider</name>
    <name type="synonym">Nephila maculata</name>
    <dbReference type="NCBI Taxonomy" id="299642"/>
    <lineage>
        <taxon>Eukaryota</taxon>
        <taxon>Metazoa</taxon>
        <taxon>Ecdysozoa</taxon>
        <taxon>Arthropoda</taxon>
        <taxon>Chelicerata</taxon>
        <taxon>Arachnida</taxon>
        <taxon>Araneae</taxon>
        <taxon>Araneomorphae</taxon>
        <taxon>Entelegynae</taxon>
        <taxon>Araneoidea</taxon>
        <taxon>Nephilidae</taxon>
        <taxon>Nephila</taxon>
    </lineage>
</organism>
<comment type="caution">
    <text evidence="2">The sequence shown here is derived from an EMBL/GenBank/DDBJ whole genome shotgun (WGS) entry which is preliminary data.</text>
</comment>
<name>A0A8X6PA06_NEPPI</name>